<gene>
    <name evidence="1" type="ORF">EDC65_5354</name>
</gene>
<reference evidence="1 2" key="1">
    <citation type="submission" date="2018-11" db="EMBL/GenBank/DDBJ databases">
        <title>Genomic Encyclopedia of Type Strains, Phase IV (KMG-IV): sequencing the most valuable type-strain genomes for metagenomic binning, comparative biology and taxonomic classification.</title>
        <authorList>
            <person name="Goeker M."/>
        </authorList>
    </citation>
    <scope>NUCLEOTIDE SEQUENCE [LARGE SCALE GENOMIC DNA]</scope>
    <source>
        <strain evidence="1 2">DSM 5900</strain>
    </source>
</reference>
<organism evidence="1 2">
    <name type="scientific">Stella humosa</name>
    <dbReference type="NCBI Taxonomy" id="94"/>
    <lineage>
        <taxon>Bacteria</taxon>
        <taxon>Pseudomonadati</taxon>
        <taxon>Pseudomonadota</taxon>
        <taxon>Alphaproteobacteria</taxon>
        <taxon>Rhodospirillales</taxon>
        <taxon>Stellaceae</taxon>
        <taxon>Stella</taxon>
    </lineage>
</organism>
<dbReference type="AlphaFoldDB" id="A0A3N1KQE9"/>
<dbReference type="EMBL" id="RJKX01000019">
    <property type="protein sequence ID" value="ROP81019.1"/>
    <property type="molecule type" value="Genomic_DNA"/>
</dbReference>
<dbReference type="Proteomes" id="UP000278222">
    <property type="component" value="Unassembled WGS sequence"/>
</dbReference>
<keyword evidence="2" id="KW-1185">Reference proteome</keyword>
<evidence type="ECO:0000313" key="2">
    <source>
        <dbReference type="Proteomes" id="UP000278222"/>
    </source>
</evidence>
<name>A0A3N1KQE9_9PROT</name>
<evidence type="ECO:0000313" key="1">
    <source>
        <dbReference type="EMBL" id="ROP81019.1"/>
    </source>
</evidence>
<protein>
    <submittedName>
        <fullName evidence="1">Uncharacterized protein</fullName>
    </submittedName>
</protein>
<dbReference type="RefSeq" id="WP_170216748.1">
    <property type="nucleotide sequence ID" value="NZ_RJKX01000019.1"/>
</dbReference>
<proteinExistence type="predicted"/>
<comment type="caution">
    <text evidence="1">The sequence shown here is derived from an EMBL/GenBank/DDBJ whole genome shotgun (WGS) entry which is preliminary data.</text>
</comment>
<sequence length="214" mass="23286">MAVGIRDGWLGRILRGPGSGPVADLPALRQFLSEQASFIAQKVVTEYCQAKAGRYWTQLSMEQSFIDGLAQARWEAFSLVLADLFVISDAHFRRNTPEGASGHWPVLVALYAEALAAYPLPPHRPQGWGDRVQALADRLRLSQEAPPAAAREIAEVGGRAVFHVLPIHLNMRRLDGPMVVNGIAFQIAAFAGRMRTRLDRPALLAAAAANSRAA</sequence>
<accession>A0A3N1KQE9</accession>